<organism evidence="1 2">
    <name type="scientific">Homarus americanus</name>
    <name type="common">American lobster</name>
    <dbReference type="NCBI Taxonomy" id="6706"/>
    <lineage>
        <taxon>Eukaryota</taxon>
        <taxon>Metazoa</taxon>
        <taxon>Ecdysozoa</taxon>
        <taxon>Arthropoda</taxon>
        <taxon>Crustacea</taxon>
        <taxon>Multicrustacea</taxon>
        <taxon>Malacostraca</taxon>
        <taxon>Eumalacostraca</taxon>
        <taxon>Eucarida</taxon>
        <taxon>Decapoda</taxon>
        <taxon>Pleocyemata</taxon>
        <taxon>Astacidea</taxon>
        <taxon>Nephropoidea</taxon>
        <taxon>Nephropidae</taxon>
        <taxon>Homarus</taxon>
    </lineage>
</organism>
<name>A0A8J5JT69_HOMAM</name>
<evidence type="ECO:0000313" key="2">
    <source>
        <dbReference type="Proteomes" id="UP000747542"/>
    </source>
</evidence>
<reference evidence="1" key="1">
    <citation type="journal article" date="2021" name="Sci. Adv.">
        <title>The American lobster genome reveals insights on longevity, neural, and immune adaptations.</title>
        <authorList>
            <person name="Polinski J.M."/>
            <person name="Zimin A.V."/>
            <person name="Clark K.F."/>
            <person name="Kohn A.B."/>
            <person name="Sadowski N."/>
            <person name="Timp W."/>
            <person name="Ptitsyn A."/>
            <person name="Khanna P."/>
            <person name="Romanova D.Y."/>
            <person name="Williams P."/>
            <person name="Greenwood S.J."/>
            <person name="Moroz L.L."/>
            <person name="Walt D.R."/>
            <person name="Bodnar A.G."/>
        </authorList>
    </citation>
    <scope>NUCLEOTIDE SEQUENCE</scope>
    <source>
        <strain evidence="1">GMGI-L3</strain>
    </source>
</reference>
<dbReference type="Proteomes" id="UP000747542">
    <property type="component" value="Unassembled WGS sequence"/>
</dbReference>
<proteinExistence type="predicted"/>
<protein>
    <submittedName>
        <fullName evidence="1">Uncharacterized protein</fullName>
    </submittedName>
</protein>
<gene>
    <name evidence="1" type="ORF">Hamer_G013967</name>
</gene>
<dbReference type="AlphaFoldDB" id="A0A8J5JT69"/>
<evidence type="ECO:0000313" key="1">
    <source>
        <dbReference type="EMBL" id="KAG7161335.1"/>
    </source>
</evidence>
<sequence length="84" mass="9510">MKKVPHLRLHKATSLKKWYMSPLKLGRIFLTLQDIQTLGKDLIKVMLIMKFLTACICLLFRGADFLNEGIEDGSSVKQTVCSIA</sequence>
<dbReference type="EMBL" id="JAHLQT010029499">
    <property type="protein sequence ID" value="KAG7161335.1"/>
    <property type="molecule type" value="Genomic_DNA"/>
</dbReference>
<keyword evidence="2" id="KW-1185">Reference proteome</keyword>
<accession>A0A8J5JT69</accession>
<comment type="caution">
    <text evidence="1">The sequence shown here is derived from an EMBL/GenBank/DDBJ whole genome shotgun (WGS) entry which is preliminary data.</text>
</comment>